<keyword evidence="3" id="KW-1185">Reference proteome</keyword>
<dbReference type="SUPFAM" id="SSF109604">
    <property type="entry name" value="HD-domain/PDEase-like"/>
    <property type="match status" value="1"/>
</dbReference>
<protein>
    <submittedName>
        <fullName evidence="2">HD domain-containing protein</fullName>
    </submittedName>
</protein>
<dbReference type="Proteomes" id="UP001597024">
    <property type="component" value="Unassembled WGS sequence"/>
</dbReference>
<dbReference type="NCBIfam" id="TIGR00277">
    <property type="entry name" value="HDIG"/>
    <property type="match status" value="1"/>
</dbReference>
<comment type="caution">
    <text evidence="2">The sequence shown here is derived from an EMBL/GenBank/DDBJ whole genome shotgun (WGS) entry which is preliminary data.</text>
</comment>
<dbReference type="SMART" id="SM00471">
    <property type="entry name" value="HDc"/>
    <property type="match status" value="1"/>
</dbReference>
<dbReference type="CDD" id="cd00077">
    <property type="entry name" value="HDc"/>
    <property type="match status" value="1"/>
</dbReference>
<evidence type="ECO:0000313" key="3">
    <source>
        <dbReference type="Proteomes" id="UP001597024"/>
    </source>
</evidence>
<dbReference type="InterPro" id="IPR003607">
    <property type="entry name" value="HD/PDEase_dom"/>
</dbReference>
<dbReference type="Gene3D" id="1.10.3210.10">
    <property type="entry name" value="Hypothetical protein af1432"/>
    <property type="match status" value="1"/>
</dbReference>
<dbReference type="InterPro" id="IPR006675">
    <property type="entry name" value="HDIG_dom"/>
</dbReference>
<sequence length="200" mass="22564">MRIPTDKEIRLLHKEHAPTREAFELVYTHCEIVCSVAEQLLERAAPGKVFDGRLVRAGCLLHDIGVYRLYDEAGKLDYSRYIQHGVLGHDLLAEEGFPEALRRFCSHHTGVGISQEDVKRQELPLPLRDYLAESPEERLVMYADKFHSKASPPVFVSAPSYAKRVGRFGEEKTAAFNAMCETFGIPDITSLASLYENDVV</sequence>
<accession>A0ABW3DMC2</accession>
<reference evidence="3" key="1">
    <citation type="journal article" date="2019" name="Int. J. Syst. Evol. Microbiol.">
        <title>The Global Catalogue of Microorganisms (GCM) 10K type strain sequencing project: providing services to taxonomists for standard genome sequencing and annotation.</title>
        <authorList>
            <consortium name="The Broad Institute Genomics Platform"/>
            <consortium name="The Broad Institute Genome Sequencing Center for Infectious Disease"/>
            <person name="Wu L."/>
            <person name="Ma J."/>
        </authorList>
    </citation>
    <scope>NUCLEOTIDE SEQUENCE [LARGE SCALE GENOMIC DNA]</scope>
    <source>
        <strain evidence="3">CCUG 62974</strain>
    </source>
</reference>
<dbReference type="Pfam" id="PF01966">
    <property type="entry name" value="HD"/>
    <property type="match status" value="1"/>
</dbReference>
<proteinExistence type="predicted"/>
<name>A0ABW3DMC2_9ACTN</name>
<dbReference type="EMBL" id="JBHTHX010000267">
    <property type="protein sequence ID" value="MFD0884995.1"/>
    <property type="molecule type" value="Genomic_DNA"/>
</dbReference>
<gene>
    <name evidence="2" type="ORF">ACFQ08_10595</name>
</gene>
<feature type="domain" description="HD/PDEase" evidence="1">
    <location>
        <begin position="22"/>
        <end position="158"/>
    </location>
</feature>
<dbReference type="InterPro" id="IPR006674">
    <property type="entry name" value="HD_domain"/>
</dbReference>
<organism evidence="2 3">
    <name type="scientific">Streptosporangium algeriense</name>
    <dbReference type="NCBI Taxonomy" id="1682748"/>
    <lineage>
        <taxon>Bacteria</taxon>
        <taxon>Bacillati</taxon>
        <taxon>Actinomycetota</taxon>
        <taxon>Actinomycetes</taxon>
        <taxon>Streptosporangiales</taxon>
        <taxon>Streptosporangiaceae</taxon>
        <taxon>Streptosporangium</taxon>
    </lineage>
</organism>
<evidence type="ECO:0000313" key="2">
    <source>
        <dbReference type="EMBL" id="MFD0884995.1"/>
    </source>
</evidence>
<evidence type="ECO:0000259" key="1">
    <source>
        <dbReference type="SMART" id="SM00471"/>
    </source>
</evidence>